<dbReference type="InterPro" id="IPR000210">
    <property type="entry name" value="BTB/POZ_dom"/>
</dbReference>
<feature type="compositionally biased region" description="Basic and acidic residues" evidence="1">
    <location>
        <begin position="211"/>
        <end position="221"/>
    </location>
</feature>
<dbReference type="Proteomes" id="UP000242287">
    <property type="component" value="Unassembled WGS sequence"/>
</dbReference>
<feature type="region of interest" description="Disordered" evidence="1">
    <location>
        <begin position="201"/>
        <end position="340"/>
    </location>
</feature>
<feature type="domain" description="BTB" evidence="2">
    <location>
        <begin position="17"/>
        <end position="89"/>
    </location>
</feature>
<dbReference type="PROSITE" id="PS50097">
    <property type="entry name" value="BTB"/>
    <property type="match status" value="1"/>
</dbReference>
<keyword evidence="4" id="KW-1185">Reference proteome</keyword>
<evidence type="ECO:0000259" key="2">
    <source>
        <dbReference type="PROSITE" id="PS50097"/>
    </source>
</evidence>
<feature type="region of interest" description="Disordered" evidence="1">
    <location>
        <begin position="347"/>
        <end position="366"/>
    </location>
</feature>
<evidence type="ECO:0000256" key="1">
    <source>
        <dbReference type="SAM" id="MobiDB-lite"/>
    </source>
</evidence>
<proteinExistence type="predicted"/>
<dbReference type="OrthoDB" id="2367075at2759"/>
<dbReference type="SUPFAM" id="SSF54695">
    <property type="entry name" value="POZ domain"/>
    <property type="match status" value="1"/>
</dbReference>
<organism evidence="3 4">
    <name type="scientific">Amanita thiersii Skay4041</name>
    <dbReference type="NCBI Taxonomy" id="703135"/>
    <lineage>
        <taxon>Eukaryota</taxon>
        <taxon>Fungi</taxon>
        <taxon>Dikarya</taxon>
        <taxon>Basidiomycota</taxon>
        <taxon>Agaricomycotina</taxon>
        <taxon>Agaricomycetes</taxon>
        <taxon>Agaricomycetidae</taxon>
        <taxon>Agaricales</taxon>
        <taxon>Pluteineae</taxon>
        <taxon>Amanitaceae</taxon>
        <taxon>Amanita</taxon>
    </lineage>
</organism>
<evidence type="ECO:0000313" key="4">
    <source>
        <dbReference type="Proteomes" id="UP000242287"/>
    </source>
</evidence>
<dbReference type="AlphaFoldDB" id="A0A2A9NNV2"/>
<dbReference type="Gene3D" id="3.30.710.10">
    <property type="entry name" value="Potassium Channel Kv1.1, Chain A"/>
    <property type="match status" value="1"/>
</dbReference>
<name>A0A2A9NNV2_9AGAR</name>
<dbReference type="InterPro" id="IPR011333">
    <property type="entry name" value="SKP1/BTB/POZ_sf"/>
</dbReference>
<sequence>MAYPNADKHERFYFLDGTLLLVVEDTLYRLHQYLFIQHSSSFPGISKSPVPAQSPFGWYDAPTLLKDVKRADFDRLLAYLYPDDLTVEGARSTEDWSSILSLATKWGFESLRKRAINKLKNIASPVDKVIIGRENNVQELQRPAYIALCESTVPLSIEEGNQLGLEDVIKIYHVRQEIWEAESPLDTRAVTDKVQRYWFQQDIPSKPPPDQSDHDSKELVKPLDFPPTPPSPRSRRDSDKYDKPPSSKSREARPVKQDVADVLRASKRDSLQASSHQEMSLKSGDLEKHDPGWGLVSGGEFAKPTDRLFGSVPVKPTTGGGTTTTATTSSPSLGSSASKKGIVMQMKSPWPSASSKGWGAELPSET</sequence>
<dbReference type="EMBL" id="KZ301981">
    <property type="protein sequence ID" value="PFH52219.1"/>
    <property type="molecule type" value="Genomic_DNA"/>
</dbReference>
<evidence type="ECO:0000313" key="3">
    <source>
        <dbReference type="EMBL" id="PFH52219.1"/>
    </source>
</evidence>
<gene>
    <name evidence="3" type="ORF">AMATHDRAFT_84731</name>
</gene>
<accession>A0A2A9NNV2</accession>
<feature type="compositionally biased region" description="Low complexity" evidence="1">
    <location>
        <begin position="310"/>
        <end position="340"/>
    </location>
</feature>
<dbReference type="Pfam" id="PF00651">
    <property type="entry name" value="BTB"/>
    <property type="match status" value="1"/>
</dbReference>
<reference evidence="3 4" key="1">
    <citation type="submission" date="2014-02" db="EMBL/GenBank/DDBJ databases">
        <title>Transposable element dynamics among asymbiotic and ectomycorrhizal Amanita fungi.</title>
        <authorList>
            <consortium name="DOE Joint Genome Institute"/>
            <person name="Hess J."/>
            <person name="Skrede I."/>
            <person name="Wolfe B."/>
            <person name="LaButti K."/>
            <person name="Ohm R.A."/>
            <person name="Grigoriev I.V."/>
            <person name="Pringle A."/>
        </authorList>
    </citation>
    <scope>NUCLEOTIDE SEQUENCE [LARGE SCALE GENOMIC DNA]</scope>
    <source>
        <strain evidence="3 4">SKay4041</strain>
    </source>
</reference>
<feature type="compositionally biased region" description="Polar residues" evidence="1">
    <location>
        <begin position="271"/>
        <end position="280"/>
    </location>
</feature>
<feature type="compositionally biased region" description="Basic and acidic residues" evidence="1">
    <location>
        <begin position="234"/>
        <end position="270"/>
    </location>
</feature>
<dbReference type="SMART" id="SM00225">
    <property type="entry name" value="BTB"/>
    <property type="match status" value="1"/>
</dbReference>
<protein>
    <recommendedName>
        <fullName evidence="2">BTB domain-containing protein</fullName>
    </recommendedName>
</protein>